<feature type="domain" description="Cas12f1-like TNB" evidence="2">
    <location>
        <begin position="376"/>
        <end position="435"/>
    </location>
</feature>
<protein>
    <recommendedName>
        <fullName evidence="2">Cas12f1-like TNB domain-containing protein</fullName>
    </recommendedName>
</protein>
<organism evidence="3 4">
    <name type="scientific">Clostridium kluyveri</name>
    <dbReference type="NCBI Taxonomy" id="1534"/>
    <lineage>
        <taxon>Bacteria</taxon>
        <taxon>Bacillati</taxon>
        <taxon>Bacillota</taxon>
        <taxon>Clostridia</taxon>
        <taxon>Eubacteriales</taxon>
        <taxon>Clostridiaceae</taxon>
        <taxon>Clostridium</taxon>
    </lineage>
</organism>
<proteinExistence type="predicted"/>
<gene>
    <name evidence="3" type="ORF">BS101_10155</name>
</gene>
<dbReference type="Pfam" id="PF07282">
    <property type="entry name" value="Cas12f1-like_TNB"/>
    <property type="match status" value="1"/>
</dbReference>
<accession>A0A1L5F7T0</accession>
<evidence type="ECO:0000256" key="1">
    <source>
        <dbReference type="ARBA" id="ARBA00023125"/>
    </source>
</evidence>
<evidence type="ECO:0000259" key="2">
    <source>
        <dbReference type="Pfam" id="PF07282"/>
    </source>
</evidence>
<dbReference type="Proteomes" id="UP000184604">
    <property type="component" value="Chromosome"/>
</dbReference>
<keyword evidence="1" id="KW-0238">DNA-binding</keyword>
<evidence type="ECO:0000313" key="3">
    <source>
        <dbReference type="EMBL" id="APM39081.1"/>
    </source>
</evidence>
<reference evidence="3 4" key="1">
    <citation type="submission" date="2016-12" db="EMBL/GenBank/DDBJ databases">
        <title>Complete genome sequence of Clostridium kluyveri JZZ isolated from the pit mud of a Chinese flavor liquor-making factory.</title>
        <authorList>
            <person name="Wang Y."/>
        </authorList>
    </citation>
    <scope>NUCLEOTIDE SEQUENCE [LARGE SCALE GENOMIC DNA]</scope>
    <source>
        <strain evidence="3 4">JZZ</strain>
    </source>
</reference>
<dbReference type="OrthoDB" id="4278026at2"/>
<dbReference type="GO" id="GO:0003677">
    <property type="term" value="F:DNA binding"/>
    <property type="evidence" value="ECO:0007669"/>
    <property type="project" value="UniProtKB-KW"/>
</dbReference>
<dbReference type="InterPro" id="IPR010095">
    <property type="entry name" value="Cas12f1-like_TNB"/>
</dbReference>
<sequence length="462" mass="55271">MAAIVKTVKQYSYELDVQTLNEVLFIANQYKNVKNYVYSRYSGINSIPLLGKDRQVRDEWVRTNFYSQWKLPARYWKLALSEAMSNIKSQWTNTKRRIREQVKVNDNLSNEDKHYINYVLKFDNYYWKVLTNQSFDIPRIFENKDLNYKYLHGLIKRYTRRYKGQIPYSKIGRTFSIDEGLYSYKEGHIRITCTKKGKRLPIKLTDNNKHSKTLITKIVNNKMEIHRPLKVQIKKNDNQENIIGLDKGYRYLFVVSSGNFYGDKLNNFLNEETERLNRVNSQRNRFWTLYNQYLEQEDVKKAATIKENNLGKVKYIHNKQKYEQTVKSYINHSLNQLIKKERPTEIVMEQLDFVNWSGRYPKSVKRKLSRWIKGYVRERLEYKCEYNNISYTYINPAYTSKVCNVCGSFGKRTLDVFTCPKCGKLHSDINASKNILNRKYDKKITLYTNYKKVKEILENKIS</sequence>
<dbReference type="RefSeq" id="WP_073538719.1">
    <property type="nucleotide sequence ID" value="NZ_CP018335.1"/>
</dbReference>
<evidence type="ECO:0000313" key="4">
    <source>
        <dbReference type="Proteomes" id="UP000184604"/>
    </source>
</evidence>
<dbReference type="EMBL" id="CP018335">
    <property type="protein sequence ID" value="APM39081.1"/>
    <property type="molecule type" value="Genomic_DNA"/>
</dbReference>
<name>A0A1L5F7T0_CLOKL</name>
<dbReference type="NCBIfam" id="NF040570">
    <property type="entry name" value="guided_TnpB"/>
    <property type="match status" value="1"/>
</dbReference>
<dbReference type="AlphaFoldDB" id="A0A1L5F7T0"/>